<accession>A0A0S1XCQ2</accession>
<protein>
    <submittedName>
        <fullName evidence="2">Uncharacterized protein</fullName>
    </submittedName>
</protein>
<evidence type="ECO:0000313" key="2">
    <source>
        <dbReference type="EMBL" id="ALM75531.1"/>
    </source>
</evidence>
<dbReference type="EMBL" id="CP013050">
    <property type="protein sequence ID" value="ALM75531.1"/>
    <property type="molecule type" value="Genomic_DNA"/>
</dbReference>
<name>A0A0S1XCQ2_THEBA</name>
<gene>
    <name evidence="2" type="ORF">TBCH5v1_1618</name>
</gene>
<feature type="coiled-coil region" evidence="1">
    <location>
        <begin position="200"/>
        <end position="340"/>
    </location>
</feature>
<dbReference type="AlphaFoldDB" id="A0A0S1XCQ2"/>
<dbReference type="STRING" id="55802.TBCH5v1_1618"/>
<reference evidence="2 3" key="1">
    <citation type="journal article" date="2016" name="Genome Announc.">
        <title>Complete genome sequence of the hyperthermophilic and piezophilic archaeon Thermococcus barophilus Ch5, capable of growth at the expense of hydrogenogenesis from carbon monoxide and formate.</title>
        <authorList>
            <person name="Oger P."/>
            <person name="Sokolova T.G."/>
            <person name="Kozhevnikova D.A."/>
            <person name="Taranov E.A."/>
            <person name="Vannier P."/>
            <person name="Lee H.S."/>
            <person name="Kwon K.K."/>
            <person name="Kang S.G."/>
            <person name="Lee J.H."/>
            <person name="Bonch-Osmolovskaya E.A."/>
            <person name="Lebedinsky A.V."/>
        </authorList>
    </citation>
    <scope>NUCLEOTIDE SEQUENCE [LARGE SCALE GENOMIC DNA]</scope>
    <source>
        <strain evidence="3">Ch5</strain>
    </source>
</reference>
<dbReference type="PATRIC" id="fig|55802.8.peg.1598"/>
<proteinExistence type="predicted"/>
<keyword evidence="1" id="KW-0175">Coiled coil</keyword>
<organism evidence="2 3">
    <name type="scientific">Thermococcus barophilus</name>
    <dbReference type="NCBI Taxonomy" id="55802"/>
    <lineage>
        <taxon>Archaea</taxon>
        <taxon>Methanobacteriati</taxon>
        <taxon>Methanobacteriota</taxon>
        <taxon>Thermococci</taxon>
        <taxon>Thermococcales</taxon>
        <taxon>Thermococcaceae</taxon>
        <taxon>Thermococcus</taxon>
    </lineage>
</organism>
<dbReference type="Proteomes" id="UP000066042">
    <property type="component" value="Chromosome"/>
</dbReference>
<evidence type="ECO:0000256" key="1">
    <source>
        <dbReference type="SAM" id="Coils"/>
    </source>
</evidence>
<evidence type="ECO:0000313" key="3">
    <source>
        <dbReference type="Proteomes" id="UP000066042"/>
    </source>
</evidence>
<sequence>MSIFDEGNIECVKNLLRPAERVLKQGRDILVEEFSRRERLWHDVKNAYDKYLDGSCGDFLKDLDTNFRAKFEAALAILAWSFEINGENFYPAKRRFAKEELQVVDEILKYNIFEIMTKEDILTKLYRRDSEVLELLKTYYLGMDKWLEEQLNNPDIKLPLRYYFKKTWGKYKKKLNEAISEANKYDWFRTLLEDWEKEKRESVEAVKSVYERKVQELRQHIKEITEAFEYEKERIVQEISRASMEEIERLEREKQELIEKFEKEKEELTKQLIELKDKELQEKLQAELERARESMMKEVKRLEEEIQRRSFELKQKEMELKRKEMELMQKDQELRRKINEILKASESLEKGSRLVIREEARIQELNFLGRLKSKFKDKVKLLGKTYKVEEINEKIGEDTSKFASTLDEKTLKNLPENRYLEVKLKEKKLLGGKEKLLLKGHYITRVEKLAEYGFDTDPLELADINAYLVDARDSSKNERTILLIASPLGFEERIKKYVNSDQFHQNFYSENVSLLLLDVETGEVIYNPNDRYAKALVPLVRMELDEEVYAKVKKCIKSKLVGRDYLPFGEVKDCGDEAYVKKAFYEVAKEENGFVKYIDGFGLVLMKGVRR</sequence>
<dbReference type="GeneID" id="26136858"/>
<dbReference type="RefSeq" id="WP_056934135.1">
    <property type="nucleotide sequence ID" value="NZ_CP013050.1"/>
</dbReference>